<dbReference type="Proteomes" id="UP000371041">
    <property type="component" value="Chromosome"/>
</dbReference>
<feature type="region of interest" description="Disordered" evidence="4">
    <location>
        <begin position="416"/>
        <end position="481"/>
    </location>
</feature>
<evidence type="ECO:0000256" key="2">
    <source>
        <dbReference type="ARBA" id="ARBA00022801"/>
    </source>
</evidence>
<feature type="compositionally biased region" description="Polar residues" evidence="4">
    <location>
        <begin position="433"/>
        <end position="444"/>
    </location>
</feature>
<dbReference type="InterPro" id="IPR050792">
    <property type="entry name" value="ADP-ribosylglycohydrolase"/>
</dbReference>
<comment type="cofactor">
    <cofactor evidence="3">
        <name>Mg(2+)</name>
        <dbReference type="ChEBI" id="CHEBI:18420"/>
    </cofactor>
    <text evidence="3">Binds 2 magnesium ions per subunit.</text>
</comment>
<dbReference type="EMBL" id="CP045929">
    <property type="protein sequence ID" value="QGK71536.1"/>
    <property type="molecule type" value="Genomic_DNA"/>
</dbReference>
<dbReference type="KEGG" id="sace:GIY23_20260"/>
<feature type="binding site" evidence="3">
    <location>
        <position position="1033"/>
    </location>
    <ligand>
        <name>Mg(2+)</name>
        <dbReference type="ChEBI" id="CHEBI:18420"/>
        <label>1</label>
    </ligand>
</feature>
<feature type="compositionally biased region" description="Low complexity" evidence="4">
    <location>
        <begin position="584"/>
        <end position="603"/>
    </location>
</feature>
<feature type="region of interest" description="Disordered" evidence="4">
    <location>
        <begin position="1100"/>
        <end position="1143"/>
    </location>
</feature>
<keyword evidence="2" id="KW-0378">Hydrolase</keyword>
<keyword evidence="3" id="KW-0460">Magnesium</keyword>
<evidence type="ECO:0000256" key="4">
    <source>
        <dbReference type="SAM" id="MobiDB-lite"/>
    </source>
</evidence>
<protein>
    <recommendedName>
        <fullName evidence="7">ADP-ribosylglycohydrolase family protein</fullName>
    </recommendedName>
</protein>
<keyword evidence="6" id="KW-1185">Reference proteome</keyword>
<evidence type="ECO:0008006" key="7">
    <source>
        <dbReference type="Google" id="ProtNLM"/>
    </source>
</evidence>
<feature type="compositionally biased region" description="Low complexity" evidence="4">
    <location>
        <begin position="699"/>
        <end position="727"/>
    </location>
</feature>
<proteinExistence type="inferred from homology"/>
<dbReference type="Pfam" id="PF03747">
    <property type="entry name" value="ADP_ribosyl_GH"/>
    <property type="match status" value="2"/>
</dbReference>
<dbReference type="SUPFAM" id="SSF101478">
    <property type="entry name" value="ADP-ribosylglycohydrolase"/>
    <property type="match status" value="2"/>
</dbReference>
<comment type="similarity">
    <text evidence="1">Belongs to the ADP-ribosylglycohydrolase family.</text>
</comment>
<evidence type="ECO:0000256" key="3">
    <source>
        <dbReference type="PIRSR" id="PIRSR605502-1"/>
    </source>
</evidence>
<reference evidence="6" key="1">
    <citation type="submission" date="2019-11" db="EMBL/GenBank/DDBJ databases">
        <title>The complete genome sequence of Saccharopolyspora sp. E2A.</title>
        <authorList>
            <person name="Zhang G."/>
        </authorList>
    </citation>
    <scope>NUCLEOTIDE SEQUENCE [LARGE SCALE GENOMIC DNA]</scope>
    <source>
        <strain evidence="6">E2A</strain>
    </source>
</reference>
<keyword evidence="3" id="KW-0479">Metal-binding</keyword>
<dbReference type="InterPro" id="IPR036705">
    <property type="entry name" value="Ribosyl_crysJ1_sf"/>
</dbReference>
<gene>
    <name evidence="5" type="ORF">GIY23_20260</name>
</gene>
<dbReference type="InterPro" id="IPR005502">
    <property type="entry name" value="Ribosyl_crysJ1"/>
</dbReference>
<dbReference type="GO" id="GO:0046872">
    <property type="term" value="F:metal ion binding"/>
    <property type="evidence" value="ECO:0007669"/>
    <property type="project" value="UniProtKB-KW"/>
</dbReference>
<feature type="compositionally biased region" description="Low complexity" evidence="4">
    <location>
        <begin position="1102"/>
        <end position="1112"/>
    </location>
</feature>
<organism evidence="5 6">
    <name type="scientific">Allosaccharopolyspora coralli</name>
    <dbReference type="NCBI Taxonomy" id="2665642"/>
    <lineage>
        <taxon>Bacteria</taxon>
        <taxon>Bacillati</taxon>
        <taxon>Actinomycetota</taxon>
        <taxon>Actinomycetes</taxon>
        <taxon>Pseudonocardiales</taxon>
        <taxon>Pseudonocardiaceae</taxon>
        <taxon>Allosaccharopolyspora</taxon>
    </lineage>
</organism>
<sequence length="1143" mass="118510">MGDAATDSTDVVARRHHARFRPVRSRDAAGSVTGDLGMIDNTTSGRPEVTWSERFVGAALGGAVGDALGAVVRYATIDQMAVSPDAGDVAEYLRRYGAPHSGTDVSQITAFVLEGLIRARTLDRDAREIVEANLAAWLHTQGVPKSQAMRRFPGARFEPSGWLTNRAELYSHGNPLGNTVRDVAAFTLGHPTPVTWTRDPRQSLVLVACLSPTLLWAHDDTTTNALARDLASRVTTSRSVMAAGAFQATLLGRLVRGVPLVEALCGNDRTSRIEDLLEARPEFDEWSAWAAVDAVLTNGFGETTGSHPGEPHPGFDTASGLGEVASALAGVVSGQNFFDAVRWGMRTNGDSSVAGALAGQLAGARFGVGGIPPEWLDNLELREVVDTLAADAVKAFPPQVRPAAGNWAQRYVHPARPARPVGGTAAPELAGAQATSSDPEQTMTLPVLDADLAEPEPPFDASPEAGPAFPATEPEDSVVPSTEDTMRFAAYRDGPVEESAPAWPEHVLQPEAATDSEPADCDAAGLEAAHGERAAVGDSSSRELVAPEPEAVSENFSVKDDISNGSENAAQAGGRVPDENPAPDDTIASDDSLAADDAVADRSVTPDENPILGDHASPGTDAAADGVAEVDTPTPVDLPGRPTRGRADVPALAGLSVLPGRSESSAETPGTPDPDSSGSAVSPARAPVPMEAPEPEEPTPSAAAESAAAPGTAVSGDSADTGADTGAGAEPLFTERVLGCFLGGALGDALGANLEFRTPAQITAEWGGDEPRGLPMAYGVRGAITDDTQMTLHTAEGLIRGRMAAREYGDGDLLPHVHLAYQRWLHTQGIPWREAAGTFLDGTPEPDGWLAGVPDLFATRGPGKTVFAALHGFADGAPIGSFEEKINDSKGCGGVMRAAPAAMCSTDPTEVFAVAARTAALTHSHPAGYHSAGALAVIVQQALLGRSLDDGVWLALQVLETWEGHEETSALLETAVEFASHGVPAPDRLHDTLGGGWVGEQALAIAVCAALIGGDDVELALRVAAHHAGDSDSTAAICGNIVGALTGVAALPVDWLVDLELREVIEQLALDCVAEFGTGEFAPELDGAGQEDWHRYPARSLAPTAPTTGAAPEVFADDAVGEFPAPKPTPRRVHGLAQEDAPR</sequence>
<dbReference type="PANTHER" id="PTHR16222:SF24">
    <property type="entry name" value="ADP-RIBOSYLHYDROLASE ARH3"/>
    <property type="match status" value="1"/>
</dbReference>
<feature type="binding site" evidence="3">
    <location>
        <position position="786"/>
    </location>
    <ligand>
        <name>Mg(2+)</name>
        <dbReference type="ChEBI" id="CHEBI:18420"/>
        <label>1</label>
    </ligand>
</feature>
<name>A0A5Q3QDT8_9PSEU</name>
<feature type="binding site" evidence="3">
    <location>
        <position position="1030"/>
    </location>
    <ligand>
        <name>Mg(2+)</name>
        <dbReference type="ChEBI" id="CHEBI:18420"/>
        <label>1</label>
    </ligand>
</feature>
<feature type="binding site" evidence="3">
    <location>
        <position position="1032"/>
    </location>
    <ligand>
        <name>Mg(2+)</name>
        <dbReference type="ChEBI" id="CHEBI:18420"/>
        <label>1</label>
    </ligand>
</feature>
<evidence type="ECO:0000313" key="6">
    <source>
        <dbReference type="Proteomes" id="UP000371041"/>
    </source>
</evidence>
<dbReference type="GO" id="GO:0016787">
    <property type="term" value="F:hydrolase activity"/>
    <property type="evidence" value="ECO:0007669"/>
    <property type="project" value="UniProtKB-KW"/>
</dbReference>
<accession>A0A5Q3QDT8</accession>
<dbReference type="PANTHER" id="PTHR16222">
    <property type="entry name" value="ADP-RIBOSYLGLYCOHYDROLASE"/>
    <property type="match status" value="1"/>
</dbReference>
<feature type="compositionally biased region" description="Polar residues" evidence="4">
    <location>
        <begin position="662"/>
        <end position="680"/>
    </location>
</feature>
<feature type="binding site" evidence="3">
    <location>
        <position position="785"/>
    </location>
    <ligand>
        <name>Mg(2+)</name>
        <dbReference type="ChEBI" id="CHEBI:18420"/>
        <label>1</label>
    </ligand>
</feature>
<feature type="region of interest" description="Disordered" evidence="4">
    <location>
        <begin position="529"/>
        <end position="727"/>
    </location>
</feature>
<evidence type="ECO:0000313" key="5">
    <source>
        <dbReference type="EMBL" id="QGK71536.1"/>
    </source>
</evidence>
<dbReference type="AlphaFoldDB" id="A0A5Q3QDT8"/>
<dbReference type="Gene3D" id="1.10.4080.10">
    <property type="entry name" value="ADP-ribosylation/Crystallin J1"/>
    <property type="match status" value="2"/>
</dbReference>
<evidence type="ECO:0000256" key="1">
    <source>
        <dbReference type="ARBA" id="ARBA00010702"/>
    </source>
</evidence>
<feature type="binding site" evidence="3">
    <location>
        <position position="787"/>
    </location>
    <ligand>
        <name>Mg(2+)</name>
        <dbReference type="ChEBI" id="CHEBI:18420"/>
        <label>1</label>
    </ligand>
</feature>